<dbReference type="Gene3D" id="2.30.110.10">
    <property type="entry name" value="Electron Transport, Fmn-binding Protein, Chain A"/>
    <property type="match status" value="1"/>
</dbReference>
<dbReference type="InterPro" id="IPR012349">
    <property type="entry name" value="Split_barrel_FMN-bd"/>
</dbReference>
<accession>A0ABS1L088</accession>
<dbReference type="InterPro" id="IPR052917">
    <property type="entry name" value="Stress-Dev_Protein"/>
</dbReference>
<protein>
    <submittedName>
        <fullName evidence="2">Pyridoxamine 5'-phosphate oxidase family protein</fullName>
    </submittedName>
</protein>
<evidence type="ECO:0000313" key="2">
    <source>
        <dbReference type="EMBL" id="MBL0745125.1"/>
    </source>
</evidence>
<gene>
    <name evidence="2" type="ORF">JI741_28100</name>
</gene>
<name>A0ABS1L088_9BACT</name>
<dbReference type="Proteomes" id="UP000613030">
    <property type="component" value="Unassembled WGS sequence"/>
</dbReference>
<keyword evidence="3" id="KW-1185">Reference proteome</keyword>
<dbReference type="SUPFAM" id="SSF50475">
    <property type="entry name" value="FMN-binding split barrel"/>
    <property type="match status" value="1"/>
</dbReference>
<sequence length="161" mass="18158">MENYIEKLRALIGKCRVGMLGTVEKNDHLQFRPMSHVDMDEAGNLWFFTAVNSEKSESVKKHSSVQLTYACETESTYVSIHGSAHLSTNKGKMRELFNAYIRAWFPKGLDDPNIALLVVRPLEVEYWVSDENKILTYAQLTEHVADNGSTPVGTSHGKMHA</sequence>
<comment type="caution">
    <text evidence="2">The sequence shown here is derived from an EMBL/GenBank/DDBJ whole genome shotgun (WGS) entry which is preliminary data.</text>
</comment>
<evidence type="ECO:0000313" key="3">
    <source>
        <dbReference type="Proteomes" id="UP000613030"/>
    </source>
</evidence>
<organism evidence="2 3">
    <name type="scientific">Chryseolinea lacunae</name>
    <dbReference type="NCBI Taxonomy" id="2801331"/>
    <lineage>
        <taxon>Bacteria</taxon>
        <taxon>Pseudomonadati</taxon>
        <taxon>Bacteroidota</taxon>
        <taxon>Cytophagia</taxon>
        <taxon>Cytophagales</taxon>
        <taxon>Fulvivirgaceae</taxon>
        <taxon>Chryseolinea</taxon>
    </lineage>
</organism>
<feature type="domain" description="General stress protein FMN-binding split barrel" evidence="1">
    <location>
        <begin position="5"/>
        <end position="142"/>
    </location>
</feature>
<dbReference type="Pfam" id="PF16242">
    <property type="entry name" value="Pyrid_ox_like"/>
    <property type="match status" value="1"/>
</dbReference>
<reference evidence="2 3" key="1">
    <citation type="submission" date="2021-01" db="EMBL/GenBank/DDBJ databases">
        <title>Chryseolinea sp. Jin1 Genome sequencing and assembly.</title>
        <authorList>
            <person name="Kim I."/>
        </authorList>
    </citation>
    <scope>NUCLEOTIDE SEQUENCE [LARGE SCALE GENOMIC DNA]</scope>
    <source>
        <strain evidence="2 3">Jin1</strain>
    </source>
</reference>
<dbReference type="PANTHER" id="PTHR34818:SF1">
    <property type="entry name" value="PROTEIN BLI-3"/>
    <property type="match status" value="1"/>
</dbReference>
<proteinExistence type="predicted"/>
<dbReference type="RefSeq" id="WP_202015366.1">
    <property type="nucleotide sequence ID" value="NZ_JAERRB010000014.1"/>
</dbReference>
<dbReference type="EMBL" id="JAERRB010000014">
    <property type="protein sequence ID" value="MBL0745125.1"/>
    <property type="molecule type" value="Genomic_DNA"/>
</dbReference>
<evidence type="ECO:0000259" key="1">
    <source>
        <dbReference type="Pfam" id="PF16242"/>
    </source>
</evidence>
<dbReference type="PANTHER" id="PTHR34818">
    <property type="entry name" value="PROTEIN BLI-3"/>
    <property type="match status" value="1"/>
</dbReference>
<dbReference type="InterPro" id="IPR038725">
    <property type="entry name" value="YdaG_split_barrel_FMN-bd"/>
</dbReference>